<evidence type="ECO:0000256" key="5">
    <source>
        <dbReference type="ARBA" id="ARBA00023014"/>
    </source>
</evidence>
<dbReference type="InterPro" id="IPR003651">
    <property type="entry name" value="Endonuclease3_FeS-loop_motif"/>
</dbReference>
<dbReference type="Pfam" id="PF00730">
    <property type="entry name" value="HhH-GPD"/>
    <property type="match status" value="1"/>
</dbReference>
<dbReference type="GO" id="GO:0004519">
    <property type="term" value="F:endonuclease activity"/>
    <property type="evidence" value="ECO:0007669"/>
    <property type="project" value="UniProtKB-KW"/>
</dbReference>
<evidence type="ECO:0000313" key="8">
    <source>
        <dbReference type="EMBL" id="HDX33854.1"/>
    </source>
</evidence>
<feature type="region of interest" description="Disordered" evidence="6">
    <location>
        <begin position="1"/>
        <end position="22"/>
    </location>
</feature>
<evidence type="ECO:0000256" key="6">
    <source>
        <dbReference type="SAM" id="MobiDB-lite"/>
    </source>
</evidence>
<dbReference type="SUPFAM" id="SSF48150">
    <property type="entry name" value="DNA-glycosylase"/>
    <property type="match status" value="1"/>
</dbReference>
<dbReference type="Gene3D" id="1.10.1670.10">
    <property type="entry name" value="Helix-hairpin-Helix base-excision DNA repair enzymes (C-terminal)"/>
    <property type="match status" value="1"/>
</dbReference>
<dbReference type="Gene3D" id="1.10.340.30">
    <property type="entry name" value="Hypothetical protein, domain 2"/>
    <property type="match status" value="1"/>
</dbReference>
<protein>
    <submittedName>
        <fullName evidence="8">Endonuclease III</fullName>
    </submittedName>
</protein>
<name>A0A7C1FLC4_9CHLR</name>
<proteinExistence type="predicted"/>
<comment type="caution">
    <text evidence="8">The sequence shown here is derived from an EMBL/GenBank/DDBJ whole genome shotgun (WGS) entry which is preliminary data.</text>
</comment>
<evidence type="ECO:0000256" key="4">
    <source>
        <dbReference type="ARBA" id="ARBA00023004"/>
    </source>
</evidence>
<dbReference type="GO" id="GO:0016787">
    <property type="term" value="F:hydrolase activity"/>
    <property type="evidence" value="ECO:0007669"/>
    <property type="project" value="UniProtKB-ARBA"/>
</dbReference>
<keyword evidence="5" id="KW-0411">Iron-sulfur</keyword>
<dbReference type="AlphaFoldDB" id="A0A7C1FLC4"/>
<evidence type="ECO:0000256" key="1">
    <source>
        <dbReference type="ARBA" id="ARBA00001966"/>
    </source>
</evidence>
<evidence type="ECO:0000256" key="2">
    <source>
        <dbReference type="ARBA" id="ARBA00022485"/>
    </source>
</evidence>
<dbReference type="GO" id="GO:0046872">
    <property type="term" value="F:metal ion binding"/>
    <property type="evidence" value="ECO:0007669"/>
    <property type="project" value="UniProtKB-KW"/>
</dbReference>
<sequence length="248" mass="27863">MWIKQGSGPMSQSGVEHETLRRKARSIHETLLEQYGEPHFEGCDDPVDELIATILSANTSDANSNRAFEQLKARFNGDWDAVRTAPLDAIKEAIRPAGMYNQKAPAIVATLERIKADWGSYDLRPLAQKPVEEAFTYLTSLPGVGHKTASIVILFCFNGAAFPVDTHIQRISQRVGISSRRADAYTIKRIWESLIEPSAFYALHINLIRHGRRTCQALTPRCELCPLQSMCDYYQNVREWANPQGSSK</sequence>
<dbReference type="CDD" id="cd00056">
    <property type="entry name" value="ENDO3c"/>
    <property type="match status" value="1"/>
</dbReference>
<dbReference type="SMART" id="SM00478">
    <property type="entry name" value="ENDO3c"/>
    <property type="match status" value="1"/>
</dbReference>
<evidence type="ECO:0000259" key="7">
    <source>
        <dbReference type="SMART" id="SM00478"/>
    </source>
</evidence>
<accession>A0A7C1FLC4</accession>
<keyword evidence="8" id="KW-0378">Hydrolase</keyword>
<dbReference type="InterPro" id="IPR003265">
    <property type="entry name" value="HhH-GPD_domain"/>
</dbReference>
<organism evidence="8">
    <name type="scientific">Caldilinea aerophila</name>
    <dbReference type="NCBI Taxonomy" id="133453"/>
    <lineage>
        <taxon>Bacteria</taxon>
        <taxon>Bacillati</taxon>
        <taxon>Chloroflexota</taxon>
        <taxon>Caldilineae</taxon>
        <taxon>Caldilineales</taxon>
        <taxon>Caldilineaceae</taxon>
        <taxon>Caldilinea</taxon>
    </lineage>
</organism>
<dbReference type="InterPro" id="IPR023170">
    <property type="entry name" value="HhH_base_excis_C"/>
</dbReference>
<keyword evidence="3" id="KW-0479">Metal-binding</keyword>
<keyword evidence="4" id="KW-0408">Iron</keyword>
<dbReference type="GO" id="GO:0051539">
    <property type="term" value="F:4 iron, 4 sulfur cluster binding"/>
    <property type="evidence" value="ECO:0007669"/>
    <property type="project" value="UniProtKB-KW"/>
</dbReference>
<dbReference type="PIRSF" id="PIRSF001435">
    <property type="entry name" value="Nth"/>
    <property type="match status" value="1"/>
</dbReference>
<comment type="cofactor">
    <cofactor evidence="1">
        <name>[4Fe-4S] cluster</name>
        <dbReference type="ChEBI" id="CHEBI:49883"/>
    </cofactor>
</comment>
<dbReference type="EMBL" id="DSMG01000207">
    <property type="protein sequence ID" value="HDX33854.1"/>
    <property type="molecule type" value="Genomic_DNA"/>
</dbReference>
<keyword evidence="8" id="KW-0540">Nuclease</keyword>
<gene>
    <name evidence="8" type="ORF">ENQ20_20580</name>
</gene>
<keyword evidence="8" id="KW-0255">Endonuclease</keyword>
<keyword evidence="2" id="KW-0004">4Fe-4S</keyword>
<reference evidence="8" key="1">
    <citation type="journal article" date="2020" name="mSystems">
        <title>Genome- and Community-Level Interaction Insights into Carbon Utilization and Element Cycling Functions of Hydrothermarchaeota in Hydrothermal Sediment.</title>
        <authorList>
            <person name="Zhou Z."/>
            <person name="Liu Y."/>
            <person name="Xu W."/>
            <person name="Pan J."/>
            <person name="Luo Z.H."/>
            <person name="Li M."/>
        </authorList>
    </citation>
    <scope>NUCLEOTIDE SEQUENCE [LARGE SCALE GENOMIC DNA]</scope>
    <source>
        <strain evidence="8">SpSt-289</strain>
    </source>
</reference>
<feature type="domain" description="HhH-GPD" evidence="7">
    <location>
        <begin position="55"/>
        <end position="213"/>
    </location>
</feature>
<dbReference type="GO" id="GO:0140097">
    <property type="term" value="F:catalytic activity, acting on DNA"/>
    <property type="evidence" value="ECO:0007669"/>
    <property type="project" value="UniProtKB-ARBA"/>
</dbReference>
<dbReference type="InterPro" id="IPR011257">
    <property type="entry name" value="DNA_glycosylase"/>
</dbReference>
<dbReference type="SMART" id="SM00525">
    <property type="entry name" value="FES"/>
    <property type="match status" value="1"/>
</dbReference>
<dbReference type="PANTHER" id="PTHR10359">
    <property type="entry name" value="A/G-SPECIFIC ADENINE GLYCOSYLASE/ENDONUCLEASE III"/>
    <property type="match status" value="1"/>
</dbReference>
<dbReference type="GO" id="GO:0006284">
    <property type="term" value="P:base-excision repair"/>
    <property type="evidence" value="ECO:0007669"/>
    <property type="project" value="InterPro"/>
</dbReference>
<evidence type="ECO:0000256" key="3">
    <source>
        <dbReference type="ARBA" id="ARBA00022723"/>
    </source>
</evidence>